<name>A0A0D0EZG5_9SPHI</name>
<gene>
    <name evidence="1" type="ORF">TH53_24630</name>
</gene>
<comment type="caution">
    <text evidence="1">The sequence shown here is derived from an EMBL/GenBank/DDBJ whole genome shotgun (WGS) entry which is preliminary data.</text>
</comment>
<organism evidence="1 2">
    <name type="scientific">Pedobacter lusitanus</name>
    <dbReference type="NCBI Taxonomy" id="1503925"/>
    <lineage>
        <taxon>Bacteria</taxon>
        <taxon>Pseudomonadati</taxon>
        <taxon>Bacteroidota</taxon>
        <taxon>Sphingobacteriia</taxon>
        <taxon>Sphingobacteriales</taxon>
        <taxon>Sphingobacteriaceae</taxon>
        <taxon>Pedobacter</taxon>
    </lineage>
</organism>
<evidence type="ECO:0000313" key="1">
    <source>
        <dbReference type="EMBL" id="KIO74753.1"/>
    </source>
</evidence>
<dbReference type="AlphaFoldDB" id="A0A0D0EZG5"/>
<reference evidence="1 2" key="1">
    <citation type="submission" date="2015-01" db="EMBL/GenBank/DDBJ databases">
        <title>Draft genome sequence of Pedobacter sp. NL19 isolated from sludge of an effluent treatment pond in an abandoned uranium mine.</title>
        <authorList>
            <person name="Santos T."/>
            <person name="Caetano T."/>
            <person name="Covas C."/>
            <person name="Cruz A."/>
            <person name="Mendo S."/>
        </authorList>
    </citation>
    <scope>NUCLEOTIDE SEQUENCE [LARGE SCALE GENOMIC DNA]</scope>
    <source>
        <strain evidence="1 2">NL19</strain>
    </source>
</reference>
<dbReference type="EMBL" id="JXRA01000139">
    <property type="protein sequence ID" value="KIO74753.1"/>
    <property type="molecule type" value="Genomic_DNA"/>
</dbReference>
<dbReference type="Proteomes" id="UP000032049">
    <property type="component" value="Unassembled WGS sequence"/>
</dbReference>
<keyword evidence="2" id="KW-1185">Reference proteome</keyword>
<evidence type="ECO:0000313" key="2">
    <source>
        <dbReference type="Proteomes" id="UP000032049"/>
    </source>
</evidence>
<protein>
    <submittedName>
        <fullName evidence="1">Uncharacterized protein</fullName>
    </submittedName>
</protein>
<sequence>MDIKRLITKSLLIILFTLLSVKTEAQHFKFRNVSGPTELSGELDFPVLTDKTTAANQINTFLQADRLDLLPGKQKKKPV</sequence>
<accession>A0A0D0EZG5</accession>
<proteinExistence type="predicted"/>